<accession>A0A371FWA4</accession>
<reference evidence="1" key="1">
    <citation type="submission" date="2018-05" db="EMBL/GenBank/DDBJ databases">
        <title>Draft genome of Mucuna pruriens seed.</title>
        <authorList>
            <person name="Nnadi N.E."/>
            <person name="Vos R."/>
            <person name="Hasami M.H."/>
            <person name="Devisetty U.K."/>
            <person name="Aguiy J.C."/>
        </authorList>
    </citation>
    <scope>NUCLEOTIDE SEQUENCE [LARGE SCALE GENOMIC DNA]</scope>
    <source>
        <strain evidence="1">JCA_2017</strain>
    </source>
</reference>
<sequence>MLLLQEFNIEIIEKKGVDNSIADHLSRIERESDPISTRPHHGLRTSTILLPHLSFHQRHLDYTKRDLKVMPSITYGIILPFEDSVMIKLYAGASRMPRSIQSSYFVMQHLEVVIMDQLGWPIKDAYLFVSTYEKCQKAGMATSRQHEMPQQPILFCDIFDVRGIDFMGPFLVSNGYSYILLAVDYVSRWVEAMTTKTNDAKVVQ</sequence>
<dbReference type="Proteomes" id="UP000257109">
    <property type="component" value="Unassembled WGS sequence"/>
</dbReference>
<dbReference type="Gene3D" id="3.30.420.10">
    <property type="entry name" value="Ribonuclease H-like superfamily/Ribonuclease H"/>
    <property type="match status" value="1"/>
</dbReference>
<dbReference type="OrthoDB" id="1739170at2759"/>
<dbReference type="PANTHER" id="PTHR47266">
    <property type="entry name" value="ENDONUCLEASE-RELATED"/>
    <property type="match status" value="1"/>
</dbReference>
<dbReference type="AlphaFoldDB" id="A0A371FWA4"/>
<proteinExistence type="predicted"/>
<gene>
    <name evidence="1" type="ORF">CR513_36596</name>
</gene>
<evidence type="ECO:0008006" key="3">
    <source>
        <dbReference type="Google" id="ProtNLM"/>
    </source>
</evidence>
<organism evidence="1 2">
    <name type="scientific">Mucuna pruriens</name>
    <name type="common">Velvet bean</name>
    <name type="synonym">Dolichos pruriens</name>
    <dbReference type="NCBI Taxonomy" id="157652"/>
    <lineage>
        <taxon>Eukaryota</taxon>
        <taxon>Viridiplantae</taxon>
        <taxon>Streptophyta</taxon>
        <taxon>Embryophyta</taxon>
        <taxon>Tracheophyta</taxon>
        <taxon>Spermatophyta</taxon>
        <taxon>Magnoliopsida</taxon>
        <taxon>eudicotyledons</taxon>
        <taxon>Gunneridae</taxon>
        <taxon>Pentapetalae</taxon>
        <taxon>rosids</taxon>
        <taxon>fabids</taxon>
        <taxon>Fabales</taxon>
        <taxon>Fabaceae</taxon>
        <taxon>Papilionoideae</taxon>
        <taxon>50 kb inversion clade</taxon>
        <taxon>NPAAA clade</taxon>
        <taxon>indigoferoid/millettioid clade</taxon>
        <taxon>Phaseoleae</taxon>
        <taxon>Mucuna</taxon>
    </lineage>
</organism>
<comment type="caution">
    <text evidence="1">The sequence shown here is derived from an EMBL/GenBank/DDBJ whole genome shotgun (WGS) entry which is preliminary data.</text>
</comment>
<dbReference type="GO" id="GO:0003676">
    <property type="term" value="F:nucleic acid binding"/>
    <property type="evidence" value="ECO:0007669"/>
    <property type="project" value="InterPro"/>
</dbReference>
<dbReference type="InterPro" id="IPR012337">
    <property type="entry name" value="RNaseH-like_sf"/>
</dbReference>
<dbReference type="InterPro" id="IPR052160">
    <property type="entry name" value="Gypsy_RT_Integrase-like"/>
</dbReference>
<protein>
    <recommendedName>
        <fullName evidence="3">Mitochondrial protein</fullName>
    </recommendedName>
</protein>
<keyword evidence="2" id="KW-1185">Reference proteome</keyword>
<name>A0A371FWA4_MUCPR</name>
<dbReference type="SUPFAM" id="SSF53098">
    <property type="entry name" value="Ribonuclease H-like"/>
    <property type="match status" value="1"/>
</dbReference>
<dbReference type="InterPro" id="IPR036397">
    <property type="entry name" value="RNaseH_sf"/>
</dbReference>
<evidence type="ECO:0000313" key="2">
    <source>
        <dbReference type="Proteomes" id="UP000257109"/>
    </source>
</evidence>
<dbReference type="EMBL" id="QJKJ01007600">
    <property type="protein sequence ID" value="RDX82594.1"/>
    <property type="molecule type" value="Genomic_DNA"/>
</dbReference>
<feature type="non-terminal residue" evidence="1">
    <location>
        <position position="1"/>
    </location>
</feature>
<evidence type="ECO:0000313" key="1">
    <source>
        <dbReference type="EMBL" id="RDX82594.1"/>
    </source>
</evidence>